<dbReference type="PANTHER" id="PTHR33155">
    <property type="entry name" value="FANTASTIC FOUR-LIKE PROTEIN (DUF3049)"/>
    <property type="match status" value="1"/>
</dbReference>
<evidence type="ECO:0000259" key="3">
    <source>
        <dbReference type="Pfam" id="PF11250"/>
    </source>
</evidence>
<gene>
    <name evidence="4" type="ORF">EUGRSUZ_B01102</name>
</gene>
<proteinExistence type="inferred from homology"/>
<dbReference type="OMA" id="HRSGRCK"/>
<dbReference type="Pfam" id="PF11250">
    <property type="entry name" value="FAF"/>
    <property type="match status" value="1"/>
</dbReference>
<name>A0A059D179_EUCGR</name>
<dbReference type="InterPro" id="IPR021410">
    <property type="entry name" value="FAF"/>
</dbReference>
<dbReference type="eggNOG" id="ENOG502QVU6">
    <property type="taxonomic scope" value="Eukaryota"/>
</dbReference>
<protein>
    <recommendedName>
        <fullName evidence="3">FAF domain-containing protein</fullName>
    </recommendedName>
</protein>
<sequence>MATVVCQDLQSRLESQIMEPVSLRLKLTSPSPPHFFQSLDVPSRSSLLGNSCDFLANPVSPVNKQDFAYVPPLTRSPSSISLRERSLEMCTEDLGNETGIVDHVSESVVVPSIPTDRSRSDQNSLEPPQHAGAKEPTRRSFPPPLTTISGVKSLQFRPHREDGRLVIEAIETLSSYPQFQAERSDGRLRLCFLREPASSCVDSIDDDEERMSDGDEMEDDEKDWGENGVFELEEADGDENDKRDDDASGDVKGIFHRSGRCKEREPEKRRLLSWEPHWVATS</sequence>
<dbReference type="PANTHER" id="PTHR33155:SF4">
    <property type="entry name" value="PROTEIN FANTASTIC FOUR 3"/>
    <property type="match status" value="1"/>
</dbReference>
<evidence type="ECO:0000256" key="1">
    <source>
        <dbReference type="ARBA" id="ARBA00008690"/>
    </source>
</evidence>
<comment type="similarity">
    <text evidence="1">Belongs to the fantastic four family.</text>
</comment>
<dbReference type="InParanoid" id="A0A059D179"/>
<accession>A0A059D179</accession>
<dbReference type="KEGG" id="egr:104424577"/>
<dbReference type="OrthoDB" id="1916983at2759"/>
<feature type="region of interest" description="Disordered" evidence="2">
    <location>
        <begin position="202"/>
        <end position="282"/>
    </location>
</feature>
<feature type="compositionally biased region" description="Basic and acidic residues" evidence="2">
    <location>
        <begin position="260"/>
        <end position="272"/>
    </location>
</feature>
<dbReference type="FunCoup" id="A0A059D179">
    <property type="interactions" value="70"/>
</dbReference>
<reference evidence="4" key="1">
    <citation type="submission" date="2013-07" db="EMBL/GenBank/DDBJ databases">
        <title>The genome of Eucalyptus grandis.</title>
        <authorList>
            <person name="Schmutz J."/>
            <person name="Hayes R."/>
            <person name="Myburg A."/>
            <person name="Tuskan G."/>
            <person name="Grattapaglia D."/>
            <person name="Rokhsar D.S."/>
        </authorList>
    </citation>
    <scope>NUCLEOTIDE SEQUENCE</scope>
    <source>
        <tissue evidence="4">Leaf extractions</tissue>
    </source>
</reference>
<organism evidence="4">
    <name type="scientific">Eucalyptus grandis</name>
    <name type="common">Flooded gum</name>
    <dbReference type="NCBI Taxonomy" id="71139"/>
    <lineage>
        <taxon>Eukaryota</taxon>
        <taxon>Viridiplantae</taxon>
        <taxon>Streptophyta</taxon>
        <taxon>Embryophyta</taxon>
        <taxon>Tracheophyta</taxon>
        <taxon>Spermatophyta</taxon>
        <taxon>Magnoliopsida</taxon>
        <taxon>eudicotyledons</taxon>
        <taxon>Gunneridae</taxon>
        <taxon>Pentapetalae</taxon>
        <taxon>rosids</taxon>
        <taxon>malvids</taxon>
        <taxon>Myrtales</taxon>
        <taxon>Myrtaceae</taxon>
        <taxon>Myrtoideae</taxon>
        <taxon>Eucalypteae</taxon>
        <taxon>Eucalyptus</taxon>
    </lineage>
</organism>
<feature type="compositionally biased region" description="Acidic residues" evidence="2">
    <location>
        <begin position="203"/>
        <end position="223"/>
    </location>
</feature>
<dbReference type="STRING" id="71139.A0A059D179"/>
<evidence type="ECO:0000256" key="2">
    <source>
        <dbReference type="SAM" id="MobiDB-lite"/>
    </source>
</evidence>
<dbReference type="InterPro" id="IPR046431">
    <property type="entry name" value="FAF_dom"/>
</dbReference>
<feature type="domain" description="FAF" evidence="3">
    <location>
        <begin position="140"/>
        <end position="192"/>
    </location>
</feature>
<feature type="region of interest" description="Disordered" evidence="2">
    <location>
        <begin position="112"/>
        <end position="154"/>
    </location>
</feature>
<dbReference type="AlphaFoldDB" id="A0A059D179"/>
<dbReference type="EMBL" id="KK198754">
    <property type="protein sequence ID" value="KCW84239.1"/>
    <property type="molecule type" value="Genomic_DNA"/>
</dbReference>
<dbReference type="Gramene" id="KCW84239">
    <property type="protein sequence ID" value="KCW84239"/>
    <property type="gene ID" value="EUGRSUZ_B01102"/>
</dbReference>
<evidence type="ECO:0000313" key="4">
    <source>
        <dbReference type="EMBL" id="KCW84239.1"/>
    </source>
</evidence>